<feature type="domain" description="Septum formation inhibitor MinC N-terminal" evidence="8">
    <location>
        <begin position="6"/>
        <end position="76"/>
    </location>
</feature>
<comment type="subunit">
    <text evidence="6">Interacts with MinD and FtsZ.</text>
</comment>
<dbReference type="InterPro" id="IPR007874">
    <property type="entry name" value="MinC_N"/>
</dbReference>
<evidence type="ECO:0000259" key="7">
    <source>
        <dbReference type="Pfam" id="PF03775"/>
    </source>
</evidence>
<evidence type="ECO:0000256" key="3">
    <source>
        <dbReference type="ARBA" id="ARBA00023210"/>
    </source>
</evidence>
<dbReference type="Proteomes" id="UP000191820">
    <property type="component" value="Chromosome"/>
</dbReference>
<dbReference type="RefSeq" id="WP_080915856.1">
    <property type="nucleotide sequence ID" value="NZ_CP020472.1"/>
</dbReference>
<dbReference type="InterPro" id="IPR016098">
    <property type="entry name" value="CAP/MinC_C"/>
</dbReference>
<comment type="similarity">
    <text evidence="1 6">Belongs to the MinC family.</text>
</comment>
<protein>
    <recommendedName>
        <fullName evidence="6">Probable septum site-determining protein MinC</fullName>
    </recommendedName>
</protein>
<evidence type="ECO:0000256" key="1">
    <source>
        <dbReference type="ARBA" id="ARBA00006291"/>
    </source>
</evidence>
<dbReference type="NCBIfam" id="TIGR01222">
    <property type="entry name" value="minC"/>
    <property type="match status" value="1"/>
</dbReference>
<dbReference type="Pfam" id="PF05209">
    <property type="entry name" value="MinC_N"/>
    <property type="match status" value="1"/>
</dbReference>
<dbReference type="EMBL" id="CP020472">
    <property type="protein sequence ID" value="ARD22556.1"/>
    <property type="molecule type" value="Genomic_DNA"/>
</dbReference>
<evidence type="ECO:0000259" key="8">
    <source>
        <dbReference type="Pfam" id="PF05209"/>
    </source>
</evidence>
<keyword evidence="4 6" id="KW-0131">Cell cycle</keyword>
<evidence type="ECO:0000313" key="10">
    <source>
        <dbReference type="Proteomes" id="UP000191820"/>
    </source>
</evidence>
<evidence type="ECO:0000256" key="4">
    <source>
        <dbReference type="ARBA" id="ARBA00023306"/>
    </source>
</evidence>
<dbReference type="HAMAP" id="MF_00267">
    <property type="entry name" value="MinC"/>
    <property type="match status" value="1"/>
</dbReference>
<name>A0ABN4YH32_9GAMM</name>
<dbReference type="Pfam" id="PF03775">
    <property type="entry name" value="MinC_C"/>
    <property type="match status" value="1"/>
</dbReference>
<evidence type="ECO:0000256" key="2">
    <source>
        <dbReference type="ARBA" id="ARBA00022618"/>
    </source>
</evidence>
<keyword evidence="10" id="KW-1185">Reference proteome</keyword>
<keyword evidence="2 6" id="KW-0132">Cell division</keyword>
<reference evidence="9 10" key="1">
    <citation type="submission" date="2017-03" db="EMBL/GenBank/DDBJ databases">
        <title>Genome sequencing of Shewanella japonica KCTC 22435.</title>
        <authorList>
            <person name="Kim K.M."/>
        </authorList>
    </citation>
    <scope>NUCLEOTIDE SEQUENCE [LARGE SCALE GENOMIC DNA]</scope>
    <source>
        <strain evidence="9 10">KCTC 22435</strain>
    </source>
</reference>
<organism evidence="9 10">
    <name type="scientific">Shewanella japonica</name>
    <dbReference type="NCBI Taxonomy" id="93973"/>
    <lineage>
        <taxon>Bacteria</taxon>
        <taxon>Pseudomonadati</taxon>
        <taxon>Pseudomonadota</taxon>
        <taxon>Gammaproteobacteria</taxon>
        <taxon>Alteromonadales</taxon>
        <taxon>Shewanellaceae</taxon>
        <taxon>Shewanella</taxon>
    </lineage>
</organism>
<feature type="domain" description="Septum formation inhibitor MinC C-terminal" evidence="7">
    <location>
        <begin position="116"/>
        <end position="217"/>
    </location>
</feature>
<accession>A0ABN4YH32</accession>
<keyword evidence="3 6" id="KW-0717">Septation</keyword>
<proteinExistence type="inferred from homology"/>
<dbReference type="Gene3D" id="3.30.70.260">
    <property type="match status" value="1"/>
</dbReference>
<dbReference type="Gene3D" id="2.160.20.70">
    <property type="match status" value="1"/>
</dbReference>
<comment type="function">
    <text evidence="5 6">Cell division inhibitor that blocks the formation of polar Z ring septums. Rapidly oscillates between the poles of the cell to destabilize FtsZ filaments that have formed before they mature into polar Z rings. Prevents FtsZ polymerization.</text>
</comment>
<dbReference type="SUPFAM" id="SSF63848">
    <property type="entry name" value="Cell-division inhibitor MinC, C-terminal domain"/>
    <property type="match status" value="1"/>
</dbReference>
<gene>
    <name evidence="6" type="primary">minC</name>
    <name evidence="9" type="ORF">SJ2017_2266</name>
</gene>
<dbReference type="InterPro" id="IPR013033">
    <property type="entry name" value="MinC"/>
</dbReference>
<dbReference type="InterPro" id="IPR036145">
    <property type="entry name" value="MinC_C_sf"/>
</dbReference>
<evidence type="ECO:0000313" key="9">
    <source>
        <dbReference type="EMBL" id="ARD22556.1"/>
    </source>
</evidence>
<dbReference type="PANTHER" id="PTHR34108">
    <property type="entry name" value="SEPTUM SITE-DETERMINING PROTEIN MINC"/>
    <property type="match status" value="1"/>
</dbReference>
<sequence>MATQSLELKATSFTLSVLHINTHDISAIAADLDRKLSQAPQFFIGAPLILNLSAIEQHDVNLAALKQLLTDNQLIIVGVTSANDDISKQAKSLGLAVVKSGKQAKNMPAPTKETKIIKQNVRSGQQIYAKNADLVIFGAVGNGAEVIADGSIHIYGALRGKAMAGASGDRNSIIIANSLDAELVSIAGQYWLAEHLQQHCSDQRGCVRLNDETLMVESLPQ</sequence>
<evidence type="ECO:0000256" key="5">
    <source>
        <dbReference type="ARBA" id="ARBA00025606"/>
    </source>
</evidence>
<evidence type="ECO:0000256" key="6">
    <source>
        <dbReference type="HAMAP-Rule" id="MF_00267"/>
    </source>
</evidence>
<dbReference type="InterPro" id="IPR005526">
    <property type="entry name" value="Septum_form_inhib_MinC_C"/>
</dbReference>
<dbReference type="PANTHER" id="PTHR34108:SF1">
    <property type="entry name" value="SEPTUM SITE-DETERMINING PROTEIN MINC"/>
    <property type="match status" value="1"/>
</dbReference>